<organism evidence="4 5">
    <name type="scientific">Pholiota conissans</name>
    <dbReference type="NCBI Taxonomy" id="109636"/>
    <lineage>
        <taxon>Eukaryota</taxon>
        <taxon>Fungi</taxon>
        <taxon>Dikarya</taxon>
        <taxon>Basidiomycota</taxon>
        <taxon>Agaricomycotina</taxon>
        <taxon>Agaricomycetes</taxon>
        <taxon>Agaricomycetidae</taxon>
        <taxon>Agaricales</taxon>
        <taxon>Agaricineae</taxon>
        <taxon>Strophariaceae</taxon>
        <taxon>Pholiota</taxon>
    </lineage>
</organism>
<dbReference type="InterPro" id="IPR001849">
    <property type="entry name" value="PH_domain"/>
</dbReference>
<keyword evidence="5" id="KW-1185">Reference proteome</keyword>
<sequence length="562" mass="62190">MNLPATEHPALSRSASRASGRSGRSRNSTLSRNQSLIKKNIELQDLKPADVLIERFVAWKAIVKQLTAYFEGIADIENNTAKEMQKLAGVIQVPFRAGNQFLGQGGLQDVYYDIRDKTRVIADQHADLGRTIDSSIVQHLQKLRAEIKAHIRNVQNDTGKLAASVAREREISTKLVGDLANAVSTFKNTPMSVPAKFDPYVANAAVHRQLSRQVLEENLLQKSIVMMQQNSAHFEEGIVKAIQSAWATFDEWQARSATSTQAIYRTLAAHMATIQPDREWIQFAARSDHLLDPDTPLRDSDIIIYPLKTDPSVLPVHRGHLERKKRFTRSWSEGYFVLTPAGFLHEFASSDPTSVAGIHPTFSLFLPNCTLGPASGPRAKAHKFHVEGTKEGTGVTAQKSGSFKALLGGEGSKAWSFKARSREEMMEWWNDIRMLCARYLVASEAVDRTGPVEEAVRSVGYASGEEYETDEEEEEEEEAEEGPDVVVGQGMLGRPVTDREMRAKAAAQRRVAHSEGGSSVEEENEPDVAYEEPPLYSHPAADTKGHYPVEIGANGYAVRPSS</sequence>
<dbReference type="InterPro" id="IPR046869">
    <property type="entry name" value="SLM1/RGC1-like_PH"/>
</dbReference>
<dbReference type="Pfam" id="PF20399">
    <property type="entry name" value="PH_20"/>
    <property type="match status" value="1"/>
</dbReference>
<dbReference type="Proteomes" id="UP000807469">
    <property type="component" value="Unassembled WGS sequence"/>
</dbReference>
<feature type="compositionally biased region" description="Acidic residues" evidence="2">
    <location>
        <begin position="520"/>
        <end position="530"/>
    </location>
</feature>
<dbReference type="Pfam" id="PF20400">
    <property type="entry name" value="BAR_4"/>
    <property type="match status" value="1"/>
</dbReference>
<accession>A0A9P5YTQ2</accession>
<feature type="region of interest" description="Disordered" evidence="2">
    <location>
        <begin position="1"/>
        <end position="31"/>
    </location>
</feature>
<dbReference type="AlphaFoldDB" id="A0A9P5YTQ2"/>
<dbReference type="EMBL" id="MU155354">
    <property type="protein sequence ID" value="KAF9474943.1"/>
    <property type="molecule type" value="Genomic_DNA"/>
</dbReference>
<feature type="compositionally biased region" description="Acidic residues" evidence="2">
    <location>
        <begin position="465"/>
        <end position="483"/>
    </location>
</feature>
<feature type="region of interest" description="Disordered" evidence="2">
    <location>
        <begin position="458"/>
        <end position="547"/>
    </location>
</feature>
<dbReference type="SUPFAM" id="SSF50729">
    <property type="entry name" value="PH domain-like"/>
    <property type="match status" value="1"/>
</dbReference>
<protein>
    <recommendedName>
        <fullName evidence="3">PH domain-containing protein</fullName>
    </recommendedName>
</protein>
<evidence type="ECO:0000313" key="4">
    <source>
        <dbReference type="EMBL" id="KAF9474943.1"/>
    </source>
</evidence>
<dbReference type="Gene3D" id="2.30.29.30">
    <property type="entry name" value="Pleckstrin-homology domain (PH domain)/Phosphotyrosine-binding domain (PTB)"/>
    <property type="match status" value="1"/>
</dbReference>
<name>A0A9P5YTQ2_9AGAR</name>
<dbReference type="InterPro" id="IPR043453">
    <property type="entry name" value="Slm1_PH"/>
</dbReference>
<evidence type="ECO:0000256" key="1">
    <source>
        <dbReference type="ARBA" id="ARBA00022553"/>
    </source>
</evidence>
<evidence type="ECO:0000256" key="2">
    <source>
        <dbReference type="SAM" id="MobiDB-lite"/>
    </source>
</evidence>
<dbReference type="SUPFAM" id="SSF103657">
    <property type="entry name" value="BAR/IMD domain-like"/>
    <property type="match status" value="1"/>
</dbReference>
<reference evidence="4" key="1">
    <citation type="submission" date="2020-11" db="EMBL/GenBank/DDBJ databases">
        <authorList>
            <consortium name="DOE Joint Genome Institute"/>
            <person name="Ahrendt S."/>
            <person name="Riley R."/>
            <person name="Andreopoulos W."/>
            <person name="Labutti K."/>
            <person name="Pangilinan J."/>
            <person name="Ruiz-Duenas F.J."/>
            <person name="Barrasa J.M."/>
            <person name="Sanchez-Garcia M."/>
            <person name="Camarero S."/>
            <person name="Miyauchi S."/>
            <person name="Serrano A."/>
            <person name="Linde D."/>
            <person name="Babiker R."/>
            <person name="Drula E."/>
            <person name="Ayuso-Fernandez I."/>
            <person name="Pacheco R."/>
            <person name="Padilla G."/>
            <person name="Ferreira P."/>
            <person name="Barriuso J."/>
            <person name="Kellner H."/>
            <person name="Castanera R."/>
            <person name="Alfaro M."/>
            <person name="Ramirez L."/>
            <person name="Pisabarro A.G."/>
            <person name="Kuo A."/>
            <person name="Tritt A."/>
            <person name="Lipzen A."/>
            <person name="He G."/>
            <person name="Yan M."/>
            <person name="Ng V."/>
            <person name="Cullen D."/>
            <person name="Martin F."/>
            <person name="Rosso M.-N."/>
            <person name="Henrissat B."/>
            <person name="Hibbett D."/>
            <person name="Martinez A.T."/>
            <person name="Grigoriev I.V."/>
        </authorList>
    </citation>
    <scope>NUCLEOTIDE SEQUENCE</scope>
    <source>
        <strain evidence="4">CIRM-BRFM 674</strain>
    </source>
</reference>
<feature type="compositionally biased region" description="Low complexity" evidence="2">
    <location>
        <begin position="11"/>
        <end position="31"/>
    </location>
</feature>
<dbReference type="InterPro" id="IPR027267">
    <property type="entry name" value="AH/BAR_dom_sf"/>
</dbReference>
<dbReference type="Gene3D" id="1.20.1270.60">
    <property type="entry name" value="Arfaptin homology (AH) domain/BAR domain"/>
    <property type="match status" value="1"/>
</dbReference>
<dbReference type="InterPro" id="IPR046868">
    <property type="entry name" value="BAR_4"/>
</dbReference>
<dbReference type="InterPro" id="IPR011993">
    <property type="entry name" value="PH-like_dom_sf"/>
</dbReference>
<gene>
    <name evidence="4" type="ORF">BDN70DRAFT_814891</name>
</gene>
<feature type="domain" description="PH" evidence="3">
    <location>
        <begin position="314"/>
        <end position="437"/>
    </location>
</feature>
<dbReference type="PANTHER" id="PTHR31941:SF1">
    <property type="entry name" value="CYTOSKELETAL SIGNALING PROTEIN SLM1"/>
    <property type="match status" value="1"/>
</dbReference>
<dbReference type="PANTHER" id="PTHR31941">
    <property type="entry name" value="CYTOSKELETAL SIGNALING PROTEIN SLM1"/>
    <property type="match status" value="1"/>
</dbReference>
<evidence type="ECO:0000259" key="3">
    <source>
        <dbReference type="PROSITE" id="PS50003"/>
    </source>
</evidence>
<dbReference type="PROSITE" id="PS50003">
    <property type="entry name" value="PH_DOMAIN"/>
    <property type="match status" value="1"/>
</dbReference>
<dbReference type="CDD" id="cd13311">
    <property type="entry name" value="PH_Slm1"/>
    <property type="match status" value="1"/>
</dbReference>
<keyword evidence="1" id="KW-0597">Phosphoprotein</keyword>
<proteinExistence type="predicted"/>
<dbReference type="OrthoDB" id="5598057at2759"/>
<comment type="caution">
    <text evidence="4">The sequence shown here is derived from an EMBL/GenBank/DDBJ whole genome shotgun (WGS) entry which is preliminary data.</text>
</comment>
<dbReference type="SMART" id="SM00233">
    <property type="entry name" value="PH"/>
    <property type="match status" value="1"/>
</dbReference>
<evidence type="ECO:0000313" key="5">
    <source>
        <dbReference type="Proteomes" id="UP000807469"/>
    </source>
</evidence>